<feature type="region of interest" description="Disordered" evidence="1">
    <location>
        <begin position="1"/>
        <end position="86"/>
    </location>
</feature>
<dbReference type="AlphaFoldDB" id="A0AAX1JGM8"/>
<dbReference type="EMBL" id="CP065047">
    <property type="protein sequence ID" value="QPI39510.1"/>
    <property type="molecule type" value="Genomic_DNA"/>
</dbReference>
<evidence type="ECO:0000259" key="2">
    <source>
        <dbReference type="Pfam" id="PF01656"/>
    </source>
</evidence>
<protein>
    <submittedName>
        <fullName evidence="3">AAA family ATPase</fullName>
    </submittedName>
</protein>
<dbReference type="InterPro" id="IPR050625">
    <property type="entry name" value="ParA/MinD_ATPase"/>
</dbReference>
<accession>A0AAX1JGM8</accession>
<organism evidence="3 4">
    <name type="scientific">Mycobacterium kubicae</name>
    <dbReference type="NCBI Taxonomy" id="120959"/>
    <lineage>
        <taxon>Bacteria</taxon>
        <taxon>Bacillati</taxon>
        <taxon>Actinomycetota</taxon>
        <taxon>Actinomycetes</taxon>
        <taxon>Mycobacteriales</taxon>
        <taxon>Mycobacteriaceae</taxon>
        <taxon>Mycobacterium</taxon>
        <taxon>Mycobacterium simiae complex</taxon>
    </lineage>
</organism>
<dbReference type="SUPFAM" id="SSF52540">
    <property type="entry name" value="P-loop containing nucleoside triphosphate hydrolases"/>
    <property type="match status" value="1"/>
</dbReference>
<name>A0AAX1JGM8_9MYCO</name>
<dbReference type="Gene3D" id="3.40.50.300">
    <property type="entry name" value="P-loop containing nucleotide triphosphate hydrolases"/>
    <property type="match status" value="1"/>
</dbReference>
<evidence type="ECO:0000313" key="3">
    <source>
        <dbReference type="EMBL" id="QPI39510.1"/>
    </source>
</evidence>
<proteinExistence type="predicted"/>
<dbReference type="GO" id="GO:0009898">
    <property type="term" value="C:cytoplasmic side of plasma membrane"/>
    <property type="evidence" value="ECO:0007669"/>
    <property type="project" value="TreeGrafter"/>
</dbReference>
<dbReference type="GO" id="GO:0005524">
    <property type="term" value="F:ATP binding"/>
    <property type="evidence" value="ECO:0007669"/>
    <property type="project" value="TreeGrafter"/>
</dbReference>
<reference evidence="3" key="1">
    <citation type="submission" date="2020-11" db="EMBL/GenBank/DDBJ databases">
        <title>Intraspecies plasmid and genomic variation of Mycobacterium kubicae revealed by the complete genome sequences of two clinical isolates.</title>
        <authorList>
            <person name="Hendrix J.R."/>
            <person name="Epperson L.E."/>
            <person name="Honda J.R."/>
            <person name="Strong M."/>
        </authorList>
    </citation>
    <scope>NUCLEOTIDE SEQUENCE</scope>
    <source>
        <strain evidence="3">JCM 13573</strain>
    </source>
</reference>
<dbReference type="InterPro" id="IPR027417">
    <property type="entry name" value="P-loop_NTPase"/>
</dbReference>
<dbReference type="InterPro" id="IPR002586">
    <property type="entry name" value="CobQ/CobB/MinD/ParA_Nub-bd_dom"/>
</dbReference>
<feature type="domain" description="CobQ/CobB/MinD/ParA nucleotide binding" evidence="2">
    <location>
        <begin position="142"/>
        <end position="323"/>
    </location>
</feature>
<gene>
    <name evidence="3" type="ORF">I2456_08690</name>
</gene>
<dbReference type="GO" id="GO:0016887">
    <property type="term" value="F:ATP hydrolysis activity"/>
    <property type="evidence" value="ECO:0007669"/>
    <property type="project" value="TreeGrafter"/>
</dbReference>
<evidence type="ECO:0000256" key="1">
    <source>
        <dbReference type="SAM" id="MobiDB-lite"/>
    </source>
</evidence>
<feature type="compositionally biased region" description="Pro residues" evidence="1">
    <location>
        <begin position="20"/>
        <end position="30"/>
    </location>
</feature>
<dbReference type="PANTHER" id="PTHR43384:SF14">
    <property type="entry name" value="ESX-1 SECRETION-ASSOCIATED PROTEIN ESPI"/>
    <property type="match status" value="1"/>
</dbReference>
<dbReference type="Pfam" id="PF01656">
    <property type="entry name" value="CbiA"/>
    <property type="match status" value="1"/>
</dbReference>
<dbReference type="KEGG" id="mku:I2456_08690"/>
<dbReference type="PANTHER" id="PTHR43384">
    <property type="entry name" value="SEPTUM SITE-DETERMINING PROTEIN MIND HOMOLOG, CHLOROPLASTIC-RELATED"/>
    <property type="match status" value="1"/>
</dbReference>
<dbReference type="Proteomes" id="UP000663583">
    <property type="component" value="Chromosome"/>
</dbReference>
<sequence>MRNRGPARGVVQRPVAVPGPAGPPPSPHLPTTPVQPRFDVATVPQRLRPPGVAARPQPPGSPASTAPLRRPRTRAVRPEPTPQWPGEVAVPSVQAVEGGGKADWRVLLRRLAKLWRRPERDEAYLNWLRHRIAIPVDRPFPIAVLNQKGGVGKTTVVEALGSTFAQARHDRVIAVDLDGGDLAERHGRRNHVSMVDLFTDASVPRYMDERADAYRNGSGLDMLGLPDYAPSEWRFEHDDFVKSVSALKNHYSLVLMDCVKSLKCSVMRAVLLEAGALVIVSGSSVDALKKTRATLNWLRDNGFENLLPFTVLVVNQTDRSRPTAPASTELGQLSARVATVVMLPFDPHVREGTEISMDRLSKKSRLRYLELAAILSDMSAKRAIPREHRGHIGAYARSG</sequence>
<feature type="compositionally biased region" description="Low complexity" evidence="1">
    <location>
        <begin position="1"/>
        <end position="19"/>
    </location>
</feature>
<dbReference type="GO" id="GO:0051782">
    <property type="term" value="P:negative regulation of cell division"/>
    <property type="evidence" value="ECO:0007669"/>
    <property type="project" value="TreeGrafter"/>
</dbReference>
<dbReference type="GO" id="GO:0005829">
    <property type="term" value="C:cytosol"/>
    <property type="evidence" value="ECO:0007669"/>
    <property type="project" value="TreeGrafter"/>
</dbReference>
<evidence type="ECO:0000313" key="4">
    <source>
        <dbReference type="Proteomes" id="UP000663583"/>
    </source>
</evidence>